<evidence type="ECO:0000259" key="1">
    <source>
        <dbReference type="Pfam" id="PF07993"/>
    </source>
</evidence>
<dbReference type="EMBL" id="ML993581">
    <property type="protein sequence ID" value="KAF2172402.1"/>
    <property type="molecule type" value="Genomic_DNA"/>
</dbReference>
<dbReference type="PANTHER" id="PTHR48079">
    <property type="entry name" value="PROTEIN YEEZ"/>
    <property type="match status" value="1"/>
</dbReference>
<keyword evidence="3" id="KW-1185">Reference proteome</keyword>
<feature type="domain" description="Thioester reductase (TE)" evidence="1">
    <location>
        <begin position="8"/>
        <end position="53"/>
    </location>
</feature>
<reference evidence="2" key="1">
    <citation type="journal article" date="2020" name="Stud. Mycol.">
        <title>101 Dothideomycetes genomes: a test case for predicting lifestyles and emergence of pathogens.</title>
        <authorList>
            <person name="Haridas S."/>
            <person name="Albert R."/>
            <person name="Binder M."/>
            <person name="Bloem J."/>
            <person name="Labutti K."/>
            <person name="Salamov A."/>
            <person name="Andreopoulos B."/>
            <person name="Baker S."/>
            <person name="Barry K."/>
            <person name="Bills G."/>
            <person name="Bluhm B."/>
            <person name="Cannon C."/>
            <person name="Castanera R."/>
            <person name="Culley D."/>
            <person name="Daum C."/>
            <person name="Ezra D."/>
            <person name="Gonzalez J."/>
            <person name="Henrissat B."/>
            <person name="Kuo A."/>
            <person name="Liang C."/>
            <person name="Lipzen A."/>
            <person name="Lutzoni F."/>
            <person name="Magnuson J."/>
            <person name="Mondo S."/>
            <person name="Nolan M."/>
            <person name="Ohm R."/>
            <person name="Pangilinan J."/>
            <person name="Park H.-J."/>
            <person name="Ramirez L."/>
            <person name="Alfaro M."/>
            <person name="Sun H."/>
            <person name="Tritt A."/>
            <person name="Yoshinaga Y."/>
            <person name="Zwiers L.-H."/>
            <person name="Turgeon B."/>
            <person name="Goodwin S."/>
            <person name="Spatafora J."/>
            <person name="Crous P."/>
            <person name="Grigoriev I."/>
        </authorList>
    </citation>
    <scope>NUCLEOTIDE SEQUENCE</scope>
    <source>
        <strain evidence="2">ATCC 36951</strain>
    </source>
</reference>
<dbReference type="GO" id="GO:0005737">
    <property type="term" value="C:cytoplasm"/>
    <property type="evidence" value="ECO:0007669"/>
    <property type="project" value="TreeGrafter"/>
</dbReference>
<dbReference type="AlphaFoldDB" id="A0A6A6D2K4"/>
<accession>A0A6A6D2K4</accession>
<dbReference type="PANTHER" id="PTHR48079:SF6">
    <property type="entry name" value="NAD(P)-BINDING DOMAIN-CONTAINING PROTEIN-RELATED"/>
    <property type="match status" value="1"/>
</dbReference>
<proteinExistence type="predicted"/>
<dbReference type="GeneID" id="54564724"/>
<dbReference type="GO" id="GO:0004029">
    <property type="term" value="F:aldehyde dehydrogenase (NAD+) activity"/>
    <property type="evidence" value="ECO:0007669"/>
    <property type="project" value="TreeGrafter"/>
</dbReference>
<evidence type="ECO:0000313" key="2">
    <source>
        <dbReference type="EMBL" id="KAF2172402.1"/>
    </source>
</evidence>
<dbReference type="InterPro" id="IPR013120">
    <property type="entry name" value="FAR_NAD-bd"/>
</dbReference>
<dbReference type="Pfam" id="PF07993">
    <property type="entry name" value="NAD_binding_4"/>
    <property type="match status" value="1"/>
</dbReference>
<dbReference type="OrthoDB" id="3632863at2759"/>
<organism evidence="2 3">
    <name type="scientific">Zasmidium cellare ATCC 36951</name>
    <dbReference type="NCBI Taxonomy" id="1080233"/>
    <lineage>
        <taxon>Eukaryota</taxon>
        <taxon>Fungi</taxon>
        <taxon>Dikarya</taxon>
        <taxon>Ascomycota</taxon>
        <taxon>Pezizomycotina</taxon>
        <taxon>Dothideomycetes</taxon>
        <taxon>Dothideomycetidae</taxon>
        <taxon>Mycosphaerellales</taxon>
        <taxon>Mycosphaerellaceae</taxon>
        <taxon>Zasmidium</taxon>
    </lineage>
</organism>
<dbReference type="SUPFAM" id="SSF51735">
    <property type="entry name" value="NAD(P)-binding Rossmann-fold domains"/>
    <property type="match status" value="1"/>
</dbReference>
<dbReference type="InterPro" id="IPR036291">
    <property type="entry name" value="NAD(P)-bd_dom_sf"/>
</dbReference>
<dbReference type="Gene3D" id="3.40.50.720">
    <property type="entry name" value="NAD(P)-binding Rossmann-like Domain"/>
    <property type="match status" value="1"/>
</dbReference>
<dbReference type="InterPro" id="IPR051783">
    <property type="entry name" value="NAD(P)-dependent_oxidoreduct"/>
</dbReference>
<gene>
    <name evidence="2" type="ORF">M409DRAFT_50106</name>
</gene>
<sequence length="340" mass="36550">MSSSKVLLTGATGYIGGTILAQLIESDHPALQTITCIVRGEDRVSKLQDVYGDRVKAELYSGLDDVDRTIEVASQHDVVINTTLGWHPDSTIAIIHGLARRKKTTGKDVFMIHTSGTSNLADRPFTEGYVEKRVFDDTEDDVYGLEKAADAKEPYPQRTTELGVVDAGLQEGVKTLVIMSPTIFGVGSGEWNKSSIQIPTYVKVALSQGQAIVAGEGKGEWDHGGDGVPFGRKGIIFSGNGRFSWGEAVQGAADAAYEAGKIKTREVKSVGLEDGAEIFLKGWDVSAGHGKQLMEQGFSSNSRTESAIARKLGWRPVKGAEAWKEGFAEEVRLATEKGSS</sequence>
<dbReference type="RefSeq" id="XP_033673291.1">
    <property type="nucleotide sequence ID" value="XM_033811452.1"/>
</dbReference>
<protein>
    <recommendedName>
        <fullName evidence="1">Thioester reductase (TE) domain-containing protein</fullName>
    </recommendedName>
</protein>
<dbReference type="Proteomes" id="UP000799537">
    <property type="component" value="Unassembled WGS sequence"/>
</dbReference>
<name>A0A6A6D2K4_ZASCE</name>
<evidence type="ECO:0000313" key="3">
    <source>
        <dbReference type="Proteomes" id="UP000799537"/>
    </source>
</evidence>